<gene>
    <name evidence="1" type="ORF">E4U91_37305</name>
</gene>
<reference evidence="1 2" key="1">
    <citation type="submission" date="2019-04" db="EMBL/GenBank/DDBJ databases">
        <title>Streptomyces lasaliensis sp. nov., an Actinomycete isolated from soil which produces the polyether antibiotic lasalocid.</title>
        <authorList>
            <person name="Erwin G."/>
            <person name="Haber C."/>
        </authorList>
    </citation>
    <scope>NUCLEOTIDE SEQUENCE [LARGE SCALE GENOMIC DNA]</scope>
    <source>
        <strain evidence="1 2">X-537</strain>
    </source>
</reference>
<proteinExistence type="predicted"/>
<sequence>MTDQGPAIPTAVLADEVQMEALAGSAATVERSMFGGATVVMGPSGTVAITEVGDALDRSCVWNAEEVRLVGQAPAPVMDRLVGRRGRVGADQTSLPIHLAVRVGKRLLYLGTGHVGHATTVLRPGCTDYVLTDCLLRLRTPLHRSVLDVVRPLHLAPGLPDLRWLRHVTDNRAVALEQFITGWYPDTGHAACSPSMPEPSRPLPEGLEHLYRLARQRPAVLGSQNHIVPEHELRTDHLGELLVFGVENQGCFSWGLLWTCSEPEPDPTVWFREFDEAPIAENEPLSGFLIQFSLFEAAMGADYTALADRLTTRQAEQLTARLHPVPLRPFRPWALTRFYVAPGLVVYVSDEGTGDGIEVGAGAVHRSALQPLLSADVEWSRFDG</sequence>
<evidence type="ECO:0000313" key="1">
    <source>
        <dbReference type="EMBL" id="TKS96333.1"/>
    </source>
</evidence>
<comment type="caution">
    <text evidence="1">The sequence shown here is derived from an EMBL/GenBank/DDBJ whole genome shotgun (WGS) entry which is preliminary data.</text>
</comment>
<keyword evidence="2" id="KW-1185">Reference proteome</keyword>
<dbReference type="EMBL" id="SZNQ01000003">
    <property type="protein sequence ID" value="TKS96333.1"/>
    <property type="molecule type" value="Genomic_DNA"/>
</dbReference>
<protein>
    <submittedName>
        <fullName evidence="1">Uncharacterized protein</fullName>
    </submittedName>
</protein>
<dbReference type="AlphaFoldDB" id="A0A4U5W4F6"/>
<evidence type="ECO:0000313" key="2">
    <source>
        <dbReference type="Proteomes" id="UP000305929"/>
    </source>
</evidence>
<name>A0A4U5W4F6_STRLS</name>
<dbReference type="RefSeq" id="WP_137311431.1">
    <property type="nucleotide sequence ID" value="NZ_SZNQ01000003.1"/>
</dbReference>
<accession>A0A4U5W4F6</accession>
<dbReference type="OrthoDB" id="3526086at2"/>
<organism evidence="1 2">
    <name type="scientific">Streptomyces lasalocidi</name>
    <name type="common">Streptomyces lasaliensis</name>
    <dbReference type="NCBI Taxonomy" id="324833"/>
    <lineage>
        <taxon>Bacteria</taxon>
        <taxon>Bacillati</taxon>
        <taxon>Actinomycetota</taxon>
        <taxon>Actinomycetes</taxon>
        <taxon>Kitasatosporales</taxon>
        <taxon>Streptomycetaceae</taxon>
        <taxon>Streptomyces</taxon>
    </lineage>
</organism>
<dbReference type="Proteomes" id="UP000305929">
    <property type="component" value="Unassembled WGS sequence"/>
</dbReference>